<keyword evidence="3" id="KW-0804">Transcription</keyword>
<evidence type="ECO:0000313" key="6">
    <source>
        <dbReference type="Proteomes" id="UP000503313"/>
    </source>
</evidence>
<evidence type="ECO:0000313" key="5">
    <source>
        <dbReference type="EMBL" id="QKF78668.1"/>
    </source>
</evidence>
<name>A0AAE7E880_9BACT</name>
<evidence type="ECO:0000259" key="4">
    <source>
        <dbReference type="PROSITE" id="PS50995"/>
    </source>
</evidence>
<dbReference type="GO" id="GO:0003700">
    <property type="term" value="F:DNA-binding transcription factor activity"/>
    <property type="evidence" value="ECO:0007669"/>
    <property type="project" value="InterPro"/>
</dbReference>
<dbReference type="Pfam" id="PF01047">
    <property type="entry name" value="MarR"/>
    <property type="match status" value="1"/>
</dbReference>
<dbReference type="InterPro" id="IPR000835">
    <property type="entry name" value="HTH_MarR-typ"/>
</dbReference>
<dbReference type="Gene3D" id="1.10.10.10">
    <property type="entry name" value="Winged helix-like DNA-binding domain superfamily/Winged helix DNA-binding domain"/>
    <property type="match status" value="1"/>
</dbReference>
<proteinExistence type="predicted"/>
<keyword evidence="6" id="KW-1185">Reference proteome</keyword>
<dbReference type="SMART" id="SM00347">
    <property type="entry name" value="HTH_MARR"/>
    <property type="match status" value="1"/>
</dbReference>
<dbReference type="PRINTS" id="PR00598">
    <property type="entry name" value="HTHMARR"/>
</dbReference>
<keyword evidence="1" id="KW-0805">Transcription regulation</keyword>
<dbReference type="AlphaFoldDB" id="A0AAE7E880"/>
<evidence type="ECO:0000256" key="2">
    <source>
        <dbReference type="ARBA" id="ARBA00023125"/>
    </source>
</evidence>
<dbReference type="EMBL" id="CP053835">
    <property type="protein sequence ID" value="QKF78668.1"/>
    <property type="molecule type" value="Genomic_DNA"/>
</dbReference>
<protein>
    <submittedName>
        <fullName evidence="5">Transcriptional regulator, MarR family</fullName>
    </submittedName>
</protein>
<reference evidence="5 6" key="1">
    <citation type="submission" date="2020-05" db="EMBL/GenBank/DDBJ databases">
        <title>Complete genome sequencing of Campylobacter and Arcobacter type strains.</title>
        <authorList>
            <person name="Miller W.G."/>
            <person name="Yee E."/>
        </authorList>
    </citation>
    <scope>NUCLEOTIDE SEQUENCE [LARGE SCALE GENOMIC DNA]</scope>
    <source>
        <strain evidence="5 6">LMG 25694</strain>
    </source>
</reference>
<keyword evidence="2" id="KW-0238">DNA-binding</keyword>
<evidence type="ECO:0000256" key="3">
    <source>
        <dbReference type="ARBA" id="ARBA00023163"/>
    </source>
</evidence>
<organism evidence="5 6">
    <name type="scientific">Arcobacter defluvii</name>
    <dbReference type="NCBI Taxonomy" id="873191"/>
    <lineage>
        <taxon>Bacteria</taxon>
        <taxon>Pseudomonadati</taxon>
        <taxon>Campylobacterota</taxon>
        <taxon>Epsilonproteobacteria</taxon>
        <taxon>Campylobacterales</taxon>
        <taxon>Arcobacteraceae</taxon>
        <taxon>Arcobacter</taxon>
    </lineage>
</organism>
<sequence length="143" mass="16410">MNYTLSDQLGIKIAKVRNSIKNEMEIALSPYELTTTQFVVLLKLCEKDRMTQKDLANETDYKQSALTLILDKLEAKGLVNRESKKNDRRAYLIAITNKGKELKDILINLSLELEKKVLQGISETEKDVFISMLDKIMENLSKE</sequence>
<dbReference type="PROSITE" id="PS50995">
    <property type="entry name" value="HTH_MARR_2"/>
    <property type="match status" value="1"/>
</dbReference>
<dbReference type="PANTHER" id="PTHR42756:SF1">
    <property type="entry name" value="TRANSCRIPTIONAL REPRESSOR OF EMRAB OPERON"/>
    <property type="match status" value="1"/>
</dbReference>
<dbReference type="PANTHER" id="PTHR42756">
    <property type="entry name" value="TRANSCRIPTIONAL REGULATOR, MARR"/>
    <property type="match status" value="1"/>
</dbReference>
<dbReference type="KEGG" id="adz:ADFLV_2695"/>
<dbReference type="RefSeq" id="WP_129010859.1">
    <property type="nucleotide sequence ID" value="NZ_CP053835.1"/>
</dbReference>
<dbReference type="InterPro" id="IPR036388">
    <property type="entry name" value="WH-like_DNA-bd_sf"/>
</dbReference>
<feature type="domain" description="HTH marR-type" evidence="4">
    <location>
        <begin position="6"/>
        <end position="138"/>
    </location>
</feature>
<gene>
    <name evidence="5" type="ORF">ADFLV_2695</name>
</gene>
<dbReference type="GO" id="GO:0003677">
    <property type="term" value="F:DNA binding"/>
    <property type="evidence" value="ECO:0007669"/>
    <property type="project" value="UniProtKB-KW"/>
</dbReference>
<dbReference type="Proteomes" id="UP000503313">
    <property type="component" value="Chromosome"/>
</dbReference>
<dbReference type="InterPro" id="IPR036390">
    <property type="entry name" value="WH_DNA-bd_sf"/>
</dbReference>
<accession>A0AAE7E880</accession>
<evidence type="ECO:0000256" key="1">
    <source>
        <dbReference type="ARBA" id="ARBA00023015"/>
    </source>
</evidence>
<dbReference type="SUPFAM" id="SSF46785">
    <property type="entry name" value="Winged helix' DNA-binding domain"/>
    <property type="match status" value="1"/>
</dbReference>